<sequence>MENQNIKINKTVARVADILDYIAKSQKPAGLAEISKELKIPKSSAFDIIHTLASKKMLIINEETKTFQLDVKSFEIGSAYLGRSHIHSAARPYLKDLSLQTGETAFLAVPNNGFLVYLDKVEGRSPTRTTCVIGDRNYMHCTGLGKAMLASMPIEEVRMITGGGKLQTHTANTLPDFNSLIADLEKIRERGYSIDNCEDNDFVFCVAAPILNHSGKCIAAISISTIYTPSTREKEPFYSKLITDAALEISHRFGYTENLIYSVRSYNI</sequence>
<dbReference type="PROSITE" id="PS51077">
    <property type="entry name" value="HTH_ICLR"/>
    <property type="match status" value="1"/>
</dbReference>
<dbReference type="Pfam" id="PF01614">
    <property type="entry name" value="IclR_C"/>
    <property type="match status" value="1"/>
</dbReference>
<dbReference type="InterPro" id="IPR036388">
    <property type="entry name" value="WH-like_DNA-bd_sf"/>
</dbReference>
<dbReference type="GO" id="GO:0003677">
    <property type="term" value="F:DNA binding"/>
    <property type="evidence" value="ECO:0007669"/>
    <property type="project" value="UniProtKB-KW"/>
</dbReference>
<dbReference type="PANTHER" id="PTHR30136">
    <property type="entry name" value="HELIX-TURN-HELIX TRANSCRIPTIONAL REGULATOR, ICLR FAMILY"/>
    <property type="match status" value="1"/>
</dbReference>
<dbReference type="Gene3D" id="3.30.450.40">
    <property type="match status" value="1"/>
</dbReference>
<dbReference type="InterPro" id="IPR029016">
    <property type="entry name" value="GAF-like_dom_sf"/>
</dbReference>
<evidence type="ECO:0000259" key="4">
    <source>
        <dbReference type="PROSITE" id="PS51077"/>
    </source>
</evidence>
<dbReference type="Pfam" id="PF09339">
    <property type="entry name" value="HTH_IclR"/>
    <property type="match status" value="1"/>
</dbReference>
<name>S0FF68_RUMCE</name>
<dbReference type="PATRIC" id="fig|1195236.3.peg.5543"/>
<dbReference type="InterPro" id="IPR050707">
    <property type="entry name" value="HTH_MetabolicPath_Reg"/>
</dbReference>
<dbReference type="RefSeq" id="WP_004631255.1">
    <property type="nucleotide sequence ID" value="NZ_AORV01000078.1"/>
</dbReference>
<dbReference type="SUPFAM" id="SSF46785">
    <property type="entry name" value="Winged helix' DNA-binding domain"/>
    <property type="match status" value="1"/>
</dbReference>
<feature type="domain" description="IclR-ED" evidence="5">
    <location>
        <begin position="72"/>
        <end position="255"/>
    </location>
</feature>
<evidence type="ECO:0000256" key="2">
    <source>
        <dbReference type="ARBA" id="ARBA00023125"/>
    </source>
</evidence>
<keyword evidence="3" id="KW-0804">Transcription</keyword>
<keyword evidence="1" id="KW-0805">Transcription regulation</keyword>
<dbReference type="SMART" id="SM00346">
    <property type="entry name" value="HTH_ICLR"/>
    <property type="match status" value="1"/>
</dbReference>
<dbReference type="InterPro" id="IPR036390">
    <property type="entry name" value="WH_DNA-bd_sf"/>
</dbReference>
<dbReference type="AlphaFoldDB" id="S0FF68"/>
<dbReference type="PANTHER" id="PTHR30136:SF24">
    <property type="entry name" value="HTH-TYPE TRANSCRIPTIONAL REPRESSOR ALLR"/>
    <property type="match status" value="1"/>
</dbReference>
<feature type="domain" description="HTH iclR-type" evidence="4">
    <location>
        <begin position="9"/>
        <end position="71"/>
    </location>
</feature>
<dbReference type="STRING" id="1195236.CTER_5406"/>
<keyword evidence="2" id="KW-0238">DNA-binding</keyword>
<dbReference type="eggNOG" id="COG1414">
    <property type="taxonomic scope" value="Bacteria"/>
</dbReference>
<comment type="caution">
    <text evidence="6">The sequence shown here is derived from an EMBL/GenBank/DDBJ whole genome shotgun (WGS) entry which is preliminary data.</text>
</comment>
<dbReference type="GO" id="GO:0045892">
    <property type="term" value="P:negative regulation of DNA-templated transcription"/>
    <property type="evidence" value="ECO:0007669"/>
    <property type="project" value="TreeGrafter"/>
</dbReference>
<dbReference type="EMBL" id="AORV01000078">
    <property type="protein sequence ID" value="EMS69067.1"/>
    <property type="molecule type" value="Genomic_DNA"/>
</dbReference>
<accession>S0FF68</accession>
<evidence type="ECO:0000256" key="3">
    <source>
        <dbReference type="ARBA" id="ARBA00023163"/>
    </source>
</evidence>
<evidence type="ECO:0000256" key="1">
    <source>
        <dbReference type="ARBA" id="ARBA00023015"/>
    </source>
</evidence>
<proteinExistence type="predicted"/>
<evidence type="ECO:0000313" key="7">
    <source>
        <dbReference type="Proteomes" id="UP000014155"/>
    </source>
</evidence>
<dbReference type="InterPro" id="IPR005471">
    <property type="entry name" value="Tscrpt_reg_IclR_N"/>
</dbReference>
<dbReference type="GO" id="GO:0003700">
    <property type="term" value="F:DNA-binding transcription factor activity"/>
    <property type="evidence" value="ECO:0007669"/>
    <property type="project" value="TreeGrafter"/>
</dbReference>
<dbReference type="SUPFAM" id="SSF55781">
    <property type="entry name" value="GAF domain-like"/>
    <property type="match status" value="1"/>
</dbReference>
<evidence type="ECO:0000313" key="6">
    <source>
        <dbReference type="EMBL" id="EMS69067.1"/>
    </source>
</evidence>
<dbReference type="PROSITE" id="PS51078">
    <property type="entry name" value="ICLR_ED"/>
    <property type="match status" value="1"/>
</dbReference>
<dbReference type="InterPro" id="IPR014757">
    <property type="entry name" value="Tscrpt_reg_IclR_C"/>
</dbReference>
<evidence type="ECO:0000259" key="5">
    <source>
        <dbReference type="PROSITE" id="PS51078"/>
    </source>
</evidence>
<dbReference type="Gene3D" id="1.10.10.10">
    <property type="entry name" value="Winged helix-like DNA-binding domain superfamily/Winged helix DNA-binding domain"/>
    <property type="match status" value="1"/>
</dbReference>
<gene>
    <name evidence="6" type="ORF">CTER_5406</name>
</gene>
<keyword evidence="7" id="KW-1185">Reference proteome</keyword>
<reference evidence="6 7" key="1">
    <citation type="journal article" date="2013" name="Genome Announc.">
        <title>Draft Genome Sequence of the Cellulolytic, Mesophilic, Anaerobic Bacterium Clostridium termitidis Strain CT1112 (DSM 5398).</title>
        <authorList>
            <person name="Lal S."/>
            <person name="Ramachandran U."/>
            <person name="Zhang X."/>
            <person name="Munir R."/>
            <person name="Sparling R."/>
            <person name="Levin D.B."/>
        </authorList>
    </citation>
    <scope>NUCLEOTIDE SEQUENCE [LARGE SCALE GENOMIC DNA]</scope>
    <source>
        <strain evidence="6 7">CT1112</strain>
    </source>
</reference>
<dbReference type="Proteomes" id="UP000014155">
    <property type="component" value="Unassembled WGS sequence"/>
</dbReference>
<organism evidence="6 7">
    <name type="scientific">Ruminiclostridium cellobioparum subsp. termitidis CT1112</name>
    <dbReference type="NCBI Taxonomy" id="1195236"/>
    <lineage>
        <taxon>Bacteria</taxon>
        <taxon>Bacillati</taxon>
        <taxon>Bacillota</taxon>
        <taxon>Clostridia</taxon>
        <taxon>Eubacteriales</taxon>
        <taxon>Oscillospiraceae</taxon>
        <taxon>Ruminiclostridium</taxon>
    </lineage>
</organism>
<protein>
    <submittedName>
        <fullName evidence="6">Transcriptional regulator</fullName>
    </submittedName>
</protein>